<evidence type="ECO:0000256" key="3">
    <source>
        <dbReference type="SAM" id="Coils"/>
    </source>
</evidence>
<feature type="coiled-coil region" evidence="3">
    <location>
        <begin position="183"/>
        <end position="294"/>
    </location>
</feature>
<comment type="subcellular location">
    <subcellularLocation>
        <location evidence="1">Cell envelope</location>
    </subcellularLocation>
</comment>
<keyword evidence="7" id="KW-1185">Reference proteome</keyword>
<dbReference type="InterPro" id="IPR050465">
    <property type="entry name" value="UPF0194_transport"/>
</dbReference>
<gene>
    <name evidence="6" type="ORF">BKA15_006536</name>
</gene>
<dbReference type="GO" id="GO:0016787">
    <property type="term" value="F:hydrolase activity"/>
    <property type="evidence" value="ECO:0007669"/>
    <property type="project" value="UniProtKB-KW"/>
</dbReference>
<accession>A0A7Y9IE45</accession>
<dbReference type="PANTHER" id="PTHR32347">
    <property type="entry name" value="EFFLUX SYSTEM COMPONENT YKNX-RELATED"/>
    <property type="match status" value="1"/>
</dbReference>
<feature type="region of interest" description="Disordered" evidence="4">
    <location>
        <begin position="448"/>
        <end position="488"/>
    </location>
</feature>
<keyword evidence="6" id="KW-0378">Hydrolase</keyword>
<evidence type="ECO:0000256" key="4">
    <source>
        <dbReference type="SAM" id="MobiDB-lite"/>
    </source>
</evidence>
<dbReference type="GO" id="GO:0030313">
    <property type="term" value="C:cell envelope"/>
    <property type="evidence" value="ECO:0007669"/>
    <property type="project" value="UniProtKB-SubCell"/>
</dbReference>
<dbReference type="AlphaFoldDB" id="A0A7Y9IE45"/>
<dbReference type="InterPro" id="IPR036366">
    <property type="entry name" value="PGBDSf"/>
</dbReference>
<evidence type="ECO:0000256" key="2">
    <source>
        <dbReference type="ARBA" id="ARBA00023054"/>
    </source>
</evidence>
<comment type="caution">
    <text evidence="6">The sequence shown here is derived from an EMBL/GenBank/DDBJ whole genome shotgun (WGS) entry which is preliminary data.</text>
</comment>
<evidence type="ECO:0000256" key="1">
    <source>
        <dbReference type="ARBA" id="ARBA00004196"/>
    </source>
</evidence>
<evidence type="ECO:0000259" key="5">
    <source>
        <dbReference type="Pfam" id="PF01471"/>
    </source>
</evidence>
<name>A0A7Y9IE45_9ACTN</name>
<sequence length="488" mass="50188">MSARRLVAAVSLTAVLAAGGGFVAAQFLKSPADRAAELAPPSAGPVTVPVIKGPLTSTVVTRGDVGFNDTTKITIAPGSGGAGVITGKVPKVGTMIDEGMVILEVSGRPVIALAGSTPNYRTLQPGSEGADVKQLQRALERLGYDPGEADGTYDSDTADAVAELYRDLGYEPPEPAGDKAAAEKSAKERLASAKAKLTSAKKTFAEIKKGPKRSERLSAEGQVDQARAQLAKAKQQQPKDEAAIDAAENQLAIAKAQLKEMLAKYEGDAEREAVDQAEEDVEDAEEDLAEAAAAAATPLPQSEVVVLPKLPRRADEVSAKLGAAVSGSVMTVAGTEPRVVAAVTAAEAELLKKGMKATLELPDGTEIPAKITKIEDGDEHGRKITLAPDKITAKQAADLRGANVKVTVSVGNSDGEVLSVPSAALFSTADGATQVEVQTAEGGTRMQPVRTGLTADGQTEVHPVGADGKDVEEGPDTLTEGSLVVVGR</sequence>
<dbReference type="EMBL" id="JACCBU010000001">
    <property type="protein sequence ID" value="NYE75207.1"/>
    <property type="molecule type" value="Genomic_DNA"/>
</dbReference>
<dbReference type="InterPro" id="IPR002477">
    <property type="entry name" value="Peptidoglycan-bd-like"/>
</dbReference>
<reference evidence="6 7" key="1">
    <citation type="submission" date="2020-07" db="EMBL/GenBank/DDBJ databases">
        <title>Sequencing the genomes of 1000 actinobacteria strains.</title>
        <authorList>
            <person name="Klenk H.-P."/>
        </authorList>
    </citation>
    <scope>NUCLEOTIDE SEQUENCE [LARGE SCALE GENOMIC DNA]</scope>
    <source>
        <strain evidence="6 7">DSM 22083</strain>
    </source>
</reference>
<dbReference type="Pfam" id="PF01471">
    <property type="entry name" value="PG_binding_1"/>
    <property type="match status" value="1"/>
</dbReference>
<dbReference type="Proteomes" id="UP000569914">
    <property type="component" value="Unassembled WGS sequence"/>
</dbReference>
<protein>
    <submittedName>
        <fullName evidence="6">Peptidoglycan hydrolase-like protein with peptidoglycan-binding domain</fullName>
    </submittedName>
</protein>
<dbReference type="PANTHER" id="PTHR32347:SF23">
    <property type="entry name" value="BLL5650 PROTEIN"/>
    <property type="match status" value="1"/>
</dbReference>
<dbReference type="RefSeq" id="WP_179757751.1">
    <property type="nucleotide sequence ID" value="NZ_JACCBU010000001.1"/>
</dbReference>
<proteinExistence type="predicted"/>
<dbReference type="Gene3D" id="1.10.101.10">
    <property type="entry name" value="PGBD-like superfamily/PGBD"/>
    <property type="match status" value="1"/>
</dbReference>
<organism evidence="6 7">
    <name type="scientific">Microlunatus parietis</name>
    <dbReference type="NCBI Taxonomy" id="682979"/>
    <lineage>
        <taxon>Bacteria</taxon>
        <taxon>Bacillati</taxon>
        <taxon>Actinomycetota</taxon>
        <taxon>Actinomycetes</taxon>
        <taxon>Propionibacteriales</taxon>
        <taxon>Propionibacteriaceae</taxon>
        <taxon>Microlunatus</taxon>
    </lineage>
</organism>
<keyword evidence="2 3" id="KW-0175">Coiled coil</keyword>
<evidence type="ECO:0000313" key="6">
    <source>
        <dbReference type="EMBL" id="NYE75207.1"/>
    </source>
</evidence>
<dbReference type="SUPFAM" id="SSF47090">
    <property type="entry name" value="PGBD-like"/>
    <property type="match status" value="1"/>
</dbReference>
<feature type="domain" description="Peptidoglycan binding-like" evidence="5">
    <location>
        <begin position="129"/>
        <end position="164"/>
    </location>
</feature>
<evidence type="ECO:0000313" key="7">
    <source>
        <dbReference type="Proteomes" id="UP000569914"/>
    </source>
</evidence>
<dbReference type="Gene3D" id="2.40.420.20">
    <property type="match status" value="1"/>
</dbReference>
<dbReference type="InterPro" id="IPR036365">
    <property type="entry name" value="PGBD-like_sf"/>
</dbReference>